<dbReference type="Proteomes" id="UP000183670">
    <property type="component" value="Unassembled WGS sequence"/>
</dbReference>
<dbReference type="Pfam" id="PF13715">
    <property type="entry name" value="CarbopepD_reg_2"/>
    <property type="match status" value="1"/>
</dbReference>
<dbReference type="PROSITE" id="PS52016">
    <property type="entry name" value="TONB_DEPENDENT_REC_3"/>
    <property type="match status" value="1"/>
</dbReference>
<reference evidence="13 14" key="1">
    <citation type="submission" date="2016-10" db="EMBL/GenBank/DDBJ databases">
        <authorList>
            <person name="de Groot N.N."/>
        </authorList>
    </citation>
    <scope>NUCLEOTIDE SEQUENCE [LARGE SCALE GENOMIC DNA]</scope>
    <source>
        <strain evidence="13 14">NLAE-zl-C500</strain>
    </source>
</reference>
<name>A0A1G6G0A1_BACOV</name>
<dbReference type="InterPro" id="IPR037066">
    <property type="entry name" value="Plug_dom_sf"/>
</dbReference>
<dbReference type="InterPro" id="IPR012910">
    <property type="entry name" value="Plug_dom"/>
</dbReference>
<dbReference type="InterPro" id="IPR000531">
    <property type="entry name" value="Beta-barrel_TonB"/>
</dbReference>
<dbReference type="AlphaFoldDB" id="A0A1G6G0A1"/>
<evidence type="ECO:0000259" key="12">
    <source>
        <dbReference type="Pfam" id="PF07715"/>
    </source>
</evidence>
<dbReference type="NCBIfam" id="TIGR01782">
    <property type="entry name" value="TonB-Xanth-Caul"/>
    <property type="match status" value="1"/>
</dbReference>
<feature type="domain" description="TonB-dependent receptor plug" evidence="12">
    <location>
        <begin position="138"/>
        <end position="238"/>
    </location>
</feature>
<dbReference type="Pfam" id="PF00593">
    <property type="entry name" value="TonB_dep_Rec_b-barrel"/>
    <property type="match status" value="1"/>
</dbReference>
<feature type="chain" id="PRO_5010201358" evidence="10">
    <location>
        <begin position="24"/>
        <end position="941"/>
    </location>
</feature>
<keyword evidence="13" id="KW-0675">Receptor</keyword>
<keyword evidence="7 8" id="KW-0998">Cell outer membrane</keyword>
<evidence type="ECO:0000313" key="14">
    <source>
        <dbReference type="Proteomes" id="UP000183670"/>
    </source>
</evidence>
<dbReference type="PANTHER" id="PTHR40980">
    <property type="entry name" value="PLUG DOMAIN-CONTAINING PROTEIN"/>
    <property type="match status" value="1"/>
</dbReference>
<sequence>MKRFFKLVSLVLLLMSMSGNISADEKTNVVRQGTIRGRVVDASKQILPGASIYIEKLHTGVTSDVNGYYTFSNLTPGTYTVKVSYVGYSPVEMKITIPAGKTLEKNVVLNEGLELQEVVVGGAFQGQRRAINSQKNKLGITNVVSADQVGKFPDSNIGDALKRISGINVQYDQGEARFGQVRGTSADLSSVTINGNRIPSAEGDTRNVQLDLIPADMVQTIEVNKVVTPDMDGDAIGGSINLVTKNSPYKRIISATAGSGYNWVSEKAQLNLGFTYGDRFFNNKLGVMLSASYQNAPSGSDDVEFAWDRDSKGTLCLTDYQIRQYYITRERQSYSAAFDWDINANHKLTFKGIFNNRNDWENRYRMTLKDLNKDVNEKKKSDYEVDNKATVRIQTKGGTPDNRNARLERQRTMDFTLGGEHLFGKLSMDWNASYAQATEERPNERYIDFQLKKQKFTPDFSDMRRPFYTPQDGSTMVLNNDFELKEVTEQQEDIKEKDLKFSINFKLPLQKGFYSNQLKFGAKIVSKSKDKDLEFYEYSPLDEDAFQQQSLANTVEQNRSGYMPGEKYKAGTFISKEYLGELDLNNASLFEKEEKLDELAEEYKASETVTAGYLRFDQNFGKKLSAMIGVRLESTHLKYNGRQLTMDEDGDPESLTVTPDVKDDYLNLLPSILLKYDVNDDFKIRGSFTETLSRPKYSALVPNVNINREENTLTLGNPDLTPTTSFNFDLSADYYFKSVGLVSLGLFYKDINDFIVEQTVRGYQYEGNTYDRFNQPKNAGDANLFGVEVGYQRDFGFIAPALKCVGFYGTYTYTHTKVNNFNFAGRENEKNLRLPGSPEHTANASLYFEKAGLNIRLSYNFASDFIDEMGESAFYDRYYDKVNYMDLNASYTFGKKLKTTFYAEANNLLNQPLRYYQGTPDQTMQSEHYGVKVNAGVKINF</sequence>
<evidence type="ECO:0000256" key="9">
    <source>
        <dbReference type="RuleBase" id="RU003357"/>
    </source>
</evidence>
<evidence type="ECO:0000256" key="7">
    <source>
        <dbReference type="ARBA" id="ARBA00023237"/>
    </source>
</evidence>
<dbReference type="Pfam" id="PF07715">
    <property type="entry name" value="Plug"/>
    <property type="match status" value="1"/>
</dbReference>
<feature type="signal peptide" evidence="10">
    <location>
        <begin position="1"/>
        <end position="23"/>
    </location>
</feature>
<evidence type="ECO:0000256" key="4">
    <source>
        <dbReference type="ARBA" id="ARBA00022692"/>
    </source>
</evidence>
<protein>
    <submittedName>
        <fullName evidence="13">TonB-dependent receptor</fullName>
    </submittedName>
</protein>
<keyword evidence="10" id="KW-0732">Signal</keyword>
<dbReference type="PANTHER" id="PTHR40980:SF4">
    <property type="entry name" value="TONB-DEPENDENT RECEPTOR-LIKE BETA-BARREL DOMAIN-CONTAINING PROTEIN"/>
    <property type="match status" value="1"/>
</dbReference>
<feature type="domain" description="TonB-dependent receptor-like beta-barrel" evidence="11">
    <location>
        <begin position="588"/>
        <end position="908"/>
    </location>
</feature>
<dbReference type="Gene3D" id="2.40.170.20">
    <property type="entry name" value="TonB-dependent receptor, beta-barrel domain"/>
    <property type="match status" value="1"/>
</dbReference>
<evidence type="ECO:0000256" key="5">
    <source>
        <dbReference type="ARBA" id="ARBA00023077"/>
    </source>
</evidence>
<dbReference type="GO" id="GO:0009279">
    <property type="term" value="C:cell outer membrane"/>
    <property type="evidence" value="ECO:0007669"/>
    <property type="project" value="UniProtKB-SubCell"/>
</dbReference>
<dbReference type="SUPFAM" id="SSF56935">
    <property type="entry name" value="Porins"/>
    <property type="match status" value="1"/>
</dbReference>
<organism evidence="13 14">
    <name type="scientific">Bacteroides ovatus</name>
    <dbReference type="NCBI Taxonomy" id="28116"/>
    <lineage>
        <taxon>Bacteria</taxon>
        <taxon>Pseudomonadati</taxon>
        <taxon>Bacteroidota</taxon>
        <taxon>Bacteroidia</taxon>
        <taxon>Bacteroidales</taxon>
        <taxon>Bacteroidaceae</taxon>
        <taxon>Bacteroides</taxon>
    </lineage>
</organism>
<dbReference type="EMBL" id="FMYE01000002">
    <property type="protein sequence ID" value="SDB75427.1"/>
    <property type="molecule type" value="Genomic_DNA"/>
</dbReference>
<keyword evidence="4 8" id="KW-0812">Transmembrane</keyword>
<proteinExistence type="inferred from homology"/>
<dbReference type="CDD" id="cd01347">
    <property type="entry name" value="ligand_gated_channel"/>
    <property type="match status" value="1"/>
</dbReference>
<dbReference type="Gene3D" id="2.60.40.1120">
    <property type="entry name" value="Carboxypeptidase-like, regulatory domain"/>
    <property type="match status" value="1"/>
</dbReference>
<evidence type="ECO:0000256" key="3">
    <source>
        <dbReference type="ARBA" id="ARBA00022452"/>
    </source>
</evidence>
<evidence type="ECO:0000256" key="2">
    <source>
        <dbReference type="ARBA" id="ARBA00022448"/>
    </source>
</evidence>
<dbReference type="InterPro" id="IPR039426">
    <property type="entry name" value="TonB-dep_rcpt-like"/>
</dbReference>
<gene>
    <name evidence="13" type="ORF">SAMN05192581_100251</name>
</gene>
<evidence type="ECO:0000256" key="6">
    <source>
        <dbReference type="ARBA" id="ARBA00023136"/>
    </source>
</evidence>
<dbReference type="InterPro" id="IPR036942">
    <property type="entry name" value="Beta-barrel_TonB_sf"/>
</dbReference>
<evidence type="ECO:0000256" key="10">
    <source>
        <dbReference type="SAM" id="SignalP"/>
    </source>
</evidence>
<dbReference type="InterPro" id="IPR010104">
    <property type="entry name" value="TonB_rcpt_bac"/>
</dbReference>
<evidence type="ECO:0000313" key="13">
    <source>
        <dbReference type="EMBL" id="SDB75427.1"/>
    </source>
</evidence>
<keyword evidence="2 8" id="KW-0813">Transport</keyword>
<evidence type="ECO:0000259" key="11">
    <source>
        <dbReference type="Pfam" id="PF00593"/>
    </source>
</evidence>
<accession>A0A1G6G0A1</accession>
<dbReference type="Gene3D" id="2.170.130.10">
    <property type="entry name" value="TonB-dependent receptor, plug domain"/>
    <property type="match status" value="1"/>
</dbReference>
<dbReference type="RefSeq" id="WP_074556543.1">
    <property type="nucleotide sequence ID" value="NZ_FMYE01000002.1"/>
</dbReference>
<dbReference type="SUPFAM" id="SSF49464">
    <property type="entry name" value="Carboxypeptidase regulatory domain-like"/>
    <property type="match status" value="1"/>
</dbReference>
<dbReference type="InterPro" id="IPR008969">
    <property type="entry name" value="CarboxyPept-like_regulatory"/>
</dbReference>
<evidence type="ECO:0000256" key="1">
    <source>
        <dbReference type="ARBA" id="ARBA00004571"/>
    </source>
</evidence>
<keyword evidence="6 8" id="KW-0472">Membrane</keyword>
<keyword evidence="5 9" id="KW-0798">TonB box</keyword>
<comment type="similarity">
    <text evidence="8 9">Belongs to the TonB-dependent receptor family.</text>
</comment>
<comment type="subcellular location">
    <subcellularLocation>
        <location evidence="1 8">Cell outer membrane</location>
        <topology evidence="1 8">Multi-pass membrane protein</topology>
    </subcellularLocation>
</comment>
<keyword evidence="3 8" id="KW-1134">Transmembrane beta strand</keyword>
<evidence type="ECO:0000256" key="8">
    <source>
        <dbReference type="PROSITE-ProRule" id="PRU01360"/>
    </source>
</evidence>